<proteinExistence type="predicted"/>
<keyword evidence="1" id="KW-0812">Transmembrane</keyword>
<evidence type="ECO:0008006" key="3">
    <source>
        <dbReference type="Google" id="ProtNLM"/>
    </source>
</evidence>
<dbReference type="AlphaFoldDB" id="A0A3P6G4N1"/>
<keyword evidence="1" id="KW-1133">Transmembrane helix</keyword>
<dbReference type="EMBL" id="LR031879">
    <property type="protein sequence ID" value="VDD54534.1"/>
    <property type="molecule type" value="Genomic_DNA"/>
</dbReference>
<evidence type="ECO:0000256" key="1">
    <source>
        <dbReference type="SAM" id="Phobius"/>
    </source>
</evidence>
<reference evidence="2" key="1">
    <citation type="submission" date="2018-11" db="EMBL/GenBank/DDBJ databases">
        <authorList>
            <consortium name="Genoscope - CEA"/>
            <person name="William W."/>
        </authorList>
    </citation>
    <scope>NUCLEOTIDE SEQUENCE</scope>
</reference>
<keyword evidence="1" id="KW-0472">Membrane</keyword>
<name>A0A3P6G4N1_BRAOL</name>
<feature type="transmembrane region" description="Helical" evidence="1">
    <location>
        <begin position="45"/>
        <end position="67"/>
    </location>
</feature>
<accession>A0A3P6G4N1</accession>
<sequence>MTEAIAICSAVMYAASSNVKSLMIRSDSQSFVKMLREKGSSPAVFGILFDIYYFALLLMLYLLFMYLG</sequence>
<gene>
    <name evidence="2" type="ORF">BOLC8T47763H</name>
</gene>
<organism evidence="2">
    <name type="scientific">Brassica oleracea</name>
    <name type="common">Wild cabbage</name>
    <dbReference type="NCBI Taxonomy" id="3712"/>
    <lineage>
        <taxon>Eukaryota</taxon>
        <taxon>Viridiplantae</taxon>
        <taxon>Streptophyta</taxon>
        <taxon>Embryophyta</taxon>
        <taxon>Tracheophyta</taxon>
        <taxon>Spermatophyta</taxon>
        <taxon>Magnoliopsida</taxon>
        <taxon>eudicotyledons</taxon>
        <taxon>Gunneridae</taxon>
        <taxon>Pentapetalae</taxon>
        <taxon>rosids</taxon>
        <taxon>malvids</taxon>
        <taxon>Brassicales</taxon>
        <taxon>Brassicaceae</taxon>
        <taxon>Brassiceae</taxon>
        <taxon>Brassica</taxon>
    </lineage>
</organism>
<evidence type="ECO:0000313" key="2">
    <source>
        <dbReference type="EMBL" id="VDD54534.1"/>
    </source>
</evidence>
<protein>
    <recommendedName>
        <fullName evidence="3">RNase H type-1 domain-containing protein</fullName>
    </recommendedName>
</protein>